<comment type="catalytic activity">
    <reaction evidence="6">
        <text>(R)-pantoate + NADP(+) = 2-dehydropantoate + NADPH + H(+)</text>
        <dbReference type="Rhea" id="RHEA:16233"/>
        <dbReference type="ChEBI" id="CHEBI:11561"/>
        <dbReference type="ChEBI" id="CHEBI:15378"/>
        <dbReference type="ChEBI" id="CHEBI:15980"/>
        <dbReference type="ChEBI" id="CHEBI:57783"/>
        <dbReference type="ChEBI" id="CHEBI:58349"/>
        <dbReference type="EC" id="1.1.1.169"/>
    </reaction>
</comment>
<dbReference type="EMBL" id="BTGC01000003">
    <property type="protein sequence ID" value="GMM50222.1"/>
    <property type="molecule type" value="Genomic_DNA"/>
</dbReference>
<evidence type="ECO:0000256" key="1">
    <source>
        <dbReference type="ARBA" id="ARBA00007870"/>
    </source>
</evidence>
<dbReference type="InterPro" id="IPR008927">
    <property type="entry name" value="6-PGluconate_DH-like_C_sf"/>
</dbReference>
<evidence type="ECO:0000259" key="7">
    <source>
        <dbReference type="Pfam" id="PF02558"/>
    </source>
</evidence>
<evidence type="ECO:0000256" key="6">
    <source>
        <dbReference type="RuleBase" id="RU362068"/>
    </source>
</evidence>
<comment type="function">
    <text evidence="6">Catalyzes the NADPH-dependent reduction of ketopantoate into pantoic acid.</text>
</comment>
<dbReference type="InterPro" id="IPR036291">
    <property type="entry name" value="NAD(P)-bd_dom_sf"/>
</dbReference>
<protein>
    <recommendedName>
        <fullName evidence="2 6">2-dehydropantoate 2-reductase</fullName>
        <ecNumber evidence="2 6">1.1.1.169</ecNumber>
    </recommendedName>
    <alternativeName>
        <fullName evidence="5 6">Ketopantoate reductase</fullName>
    </alternativeName>
</protein>
<evidence type="ECO:0000256" key="3">
    <source>
        <dbReference type="ARBA" id="ARBA00022857"/>
    </source>
</evidence>
<dbReference type="Pfam" id="PF08546">
    <property type="entry name" value="ApbA_C"/>
    <property type="match status" value="1"/>
</dbReference>
<feature type="domain" description="Ketopantoate reductase C-terminal" evidence="8">
    <location>
        <begin position="187"/>
        <end position="300"/>
    </location>
</feature>
<dbReference type="InterPro" id="IPR003710">
    <property type="entry name" value="ApbA"/>
</dbReference>
<keyword evidence="3 6" id="KW-0521">NADP</keyword>
<dbReference type="GO" id="GO:0015940">
    <property type="term" value="P:pantothenate biosynthetic process"/>
    <property type="evidence" value="ECO:0007669"/>
    <property type="project" value="InterPro"/>
</dbReference>
<dbReference type="AlphaFoldDB" id="A0AAV5RG77"/>
<sequence length="318" mass="35716">MIHILGVGSIGSLLATELCVKHSVRLIMRSKTLERFTKASKSTIKIHNLRDSVTYTNTFPAATAFDLGGPIEKLILTVKAYDIHSALNNLKNYITPKTEILIMHNGMGVDRIVTGLWKESEKPQIAYGISRAGVARNGPTWDFRYTGNGTNIITHPPGSHTQLAGILTNSSNYVYSEYLDYPKFVAEQQVKLIINSVTNPLTALLECENGRLLELDEHMSLIKALVHEGCKTFGRMSEYENIYNTVVSVLEKTAKNRSSMLSDVELGRPSEIDFINGYIVDQAKSQNKFAPYNWMLQKLIPMRTKQVKYDLENVIPYV</sequence>
<dbReference type="SUPFAM" id="SSF48179">
    <property type="entry name" value="6-phosphogluconate dehydrogenase C-terminal domain-like"/>
    <property type="match status" value="1"/>
</dbReference>
<reference evidence="9 10" key="1">
    <citation type="journal article" date="2023" name="Elife">
        <title>Identification of key yeast species and microbe-microbe interactions impacting larval growth of Drosophila in the wild.</title>
        <authorList>
            <person name="Mure A."/>
            <person name="Sugiura Y."/>
            <person name="Maeda R."/>
            <person name="Honda K."/>
            <person name="Sakurai N."/>
            <person name="Takahashi Y."/>
            <person name="Watada M."/>
            <person name="Katoh T."/>
            <person name="Gotoh A."/>
            <person name="Gotoh Y."/>
            <person name="Taniguchi I."/>
            <person name="Nakamura K."/>
            <person name="Hayashi T."/>
            <person name="Katayama T."/>
            <person name="Uemura T."/>
            <person name="Hattori Y."/>
        </authorList>
    </citation>
    <scope>NUCLEOTIDE SEQUENCE [LARGE SCALE GENOMIC DNA]</scope>
    <source>
        <strain evidence="9 10">SB-73</strain>
    </source>
</reference>
<dbReference type="InterPro" id="IPR050838">
    <property type="entry name" value="Ketopantoate_reductase"/>
</dbReference>
<evidence type="ECO:0000313" key="9">
    <source>
        <dbReference type="EMBL" id="GMM50222.1"/>
    </source>
</evidence>
<dbReference type="Gene3D" id="3.40.50.720">
    <property type="entry name" value="NAD(P)-binding Rossmann-like Domain"/>
    <property type="match status" value="1"/>
</dbReference>
<dbReference type="InterPro" id="IPR013332">
    <property type="entry name" value="KPR_N"/>
</dbReference>
<evidence type="ECO:0000313" key="10">
    <source>
        <dbReference type="Proteomes" id="UP001362899"/>
    </source>
</evidence>
<dbReference type="GO" id="GO:0008677">
    <property type="term" value="F:2-dehydropantoate 2-reductase activity"/>
    <property type="evidence" value="ECO:0007669"/>
    <property type="project" value="UniProtKB-EC"/>
</dbReference>
<keyword evidence="10" id="KW-1185">Reference proteome</keyword>
<name>A0AAV5RG77_STABA</name>
<organism evidence="9 10">
    <name type="scientific">Starmerella bacillaris</name>
    <name type="common">Yeast</name>
    <name type="synonym">Candida zemplinina</name>
    <dbReference type="NCBI Taxonomy" id="1247836"/>
    <lineage>
        <taxon>Eukaryota</taxon>
        <taxon>Fungi</taxon>
        <taxon>Dikarya</taxon>
        <taxon>Ascomycota</taxon>
        <taxon>Saccharomycotina</taxon>
        <taxon>Dipodascomycetes</taxon>
        <taxon>Dipodascales</taxon>
        <taxon>Trichomonascaceae</taxon>
        <taxon>Starmerella</taxon>
    </lineage>
</organism>
<comment type="caution">
    <text evidence="9">The sequence shown here is derived from an EMBL/GenBank/DDBJ whole genome shotgun (WGS) entry which is preliminary data.</text>
</comment>
<dbReference type="GO" id="GO:0050661">
    <property type="term" value="F:NADP binding"/>
    <property type="evidence" value="ECO:0007669"/>
    <property type="project" value="TreeGrafter"/>
</dbReference>
<dbReference type="InterPro" id="IPR013752">
    <property type="entry name" value="KPA_reductase"/>
</dbReference>
<dbReference type="InterPro" id="IPR013328">
    <property type="entry name" value="6PGD_dom2"/>
</dbReference>
<dbReference type="SUPFAM" id="SSF51735">
    <property type="entry name" value="NAD(P)-binding Rossmann-fold domains"/>
    <property type="match status" value="1"/>
</dbReference>
<dbReference type="EC" id="1.1.1.169" evidence="2 6"/>
<dbReference type="Gene3D" id="1.10.1040.10">
    <property type="entry name" value="N-(1-d-carboxylethyl)-l-norvaline Dehydrogenase, domain 2"/>
    <property type="match status" value="1"/>
</dbReference>
<dbReference type="PANTHER" id="PTHR43765">
    <property type="entry name" value="2-DEHYDROPANTOATE 2-REDUCTASE-RELATED"/>
    <property type="match status" value="1"/>
</dbReference>
<evidence type="ECO:0000256" key="4">
    <source>
        <dbReference type="ARBA" id="ARBA00023002"/>
    </source>
</evidence>
<dbReference type="Pfam" id="PF02558">
    <property type="entry name" value="ApbA"/>
    <property type="match status" value="1"/>
</dbReference>
<evidence type="ECO:0000259" key="8">
    <source>
        <dbReference type="Pfam" id="PF08546"/>
    </source>
</evidence>
<gene>
    <name evidence="9" type="ORF">DASB73_011800</name>
</gene>
<dbReference type="NCBIfam" id="TIGR00745">
    <property type="entry name" value="apbA_panE"/>
    <property type="match status" value="1"/>
</dbReference>
<dbReference type="Proteomes" id="UP001362899">
    <property type="component" value="Unassembled WGS sequence"/>
</dbReference>
<accession>A0AAV5RG77</accession>
<dbReference type="GO" id="GO:0005737">
    <property type="term" value="C:cytoplasm"/>
    <property type="evidence" value="ECO:0007669"/>
    <property type="project" value="TreeGrafter"/>
</dbReference>
<evidence type="ECO:0000256" key="2">
    <source>
        <dbReference type="ARBA" id="ARBA00013014"/>
    </source>
</evidence>
<comment type="similarity">
    <text evidence="1 6">Belongs to the ketopantoate reductase family.</text>
</comment>
<keyword evidence="4 6" id="KW-0560">Oxidoreductase</keyword>
<proteinExistence type="inferred from homology"/>
<evidence type="ECO:0000256" key="5">
    <source>
        <dbReference type="ARBA" id="ARBA00032024"/>
    </source>
</evidence>
<dbReference type="PANTHER" id="PTHR43765:SF2">
    <property type="entry name" value="2-DEHYDROPANTOATE 2-REDUCTASE"/>
    <property type="match status" value="1"/>
</dbReference>
<feature type="domain" description="Ketopantoate reductase N-terminal" evidence="7">
    <location>
        <begin position="2"/>
        <end position="153"/>
    </location>
</feature>